<evidence type="ECO:0000313" key="3">
    <source>
        <dbReference type="EMBL" id="OXL44818.1"/>
    </source>
</evidence>
<accession>A0AA91YY10</accession>
<feature type="domain" description="WCX" evidence="2">
    <location>
        <begin position="254"/>
        <end position="324"/>
    </location>
</feature>
<organism evidence="3 4">
    <name type="scientific">Segatella copri</name>
    <dbReference type="NCBI Taxonomy" id="165179"/>
    <lineage>
        <taxon>Bacteria</taxon>
        <taxon>Pseudomonadati</taxon>
        <taxon>Bacteroidota</taxon>
        <taxon>Bacteroidia</taxon>
        <taxon>Bacteroidales</taxon>
        <taxon>Prevotellaceae</taxon>
        <taxon>Segatella</taxon>
    </lineage>
</organism>
<evidence type="ECO:0000259" key="2">
    <source>
        <dbReference type="Pfam" id="PF25583"/>
    </source>
</evidence>
<dbReference type="PANTHER" id="PTHR34580:SF9">
    <property type="entry name" value="SLL5097 PROTEIN"/>
    <property type="match status" value="1"/>
</dbReference>
<dbReference type="InterPro" id="IPR057727">
    <property type="entry name" value="WCX_dom"/>
</dbReference>
<dbReference type="EMBL" id="NMPZ01000004">
    <property type="protein sequence ID" value="OXL44818.1"/>
    <property type="molecule type" value="Genomic_DNA"/>
</dbReference>
<dbReference type="Pfam" id="PF13280">
    <property type="entry name" value="WYL"/>
    <property type="match status" value="1"/>
</dbReference>
<dbReference type="Pfam" id="PF25583">
    <property type="entry name" value="WCX"/>
    <property type="match status" value="1"/>
</dbReference>
<evidence type="ECO:0000313" key="4">
    <source>
        <dbReference type="Proteomes" id="UP000215155"/>
    </source>
</evidence>
<feature type="domain" description="WYL" evidence="1">
    <location>
        <begin position="155"/>
        <end position="221"/>
    </location>
</feature>
<protein>
    <submittedName>
        <fullName evidence="3">WYL domain-containing protein</fullName>
    </submittedName>
</protein>
<comment type="caution">
    <text evidence="3">The sequence shown here is derived from an EMBL/GenBank/DDBJ whole genome shotgun (WGS) entry which is preliminary data.</text>
</comment>
<name>A0AA91YY10_9BACT</name>
<dbReference type="PANTHER" id="PTHR34580">
    <property type="match status" value="1"/>
</dbReference>
<dbReference type="AlphaFoldDB" id="A0AA91YY10"/>
<dbReference type="Proteomes" id="UP000215155">
    <property type="component" value="Unassembled WGS sequence"/>
</dbReference>
<sequence length="340" mass="39779">MPTNKNAQLRYQILDRCFSDFKHKYTFEDLKEKVNDALYDLTGIEVSTRQIRADIKYMRDRVTFDAPIKAYPMAVGKKSYYRYEDPNFTIYNNEMSIEEVNNLRSTIQMLGRYRGTPATAWLEEVISNLEYRFGVKANAENLISFEQNDKLQGLENLSGIIDATVNHQPLKLHYRTFKGHEFETICHPYYVKQYNNRWFLLGKSAEYDTIGNYALDRIVSFKKVDVPFCNNTQINFDTYFDDVIGVTVPKGDIETVVLRFSENRFPYIVSKPLHQSQEVNQEERTITIKVKPNKELDQLIFSFIPDVEVLSPQSLRDTIKGKIEENLKKYLSVQNDCTEP</sequence>
<dbReference type="InterPro" id="IPR026881">
    <property type="entry name" value="WYL_dom"/>
</dbReference>
<evidence type="ECO:0000259" key="1">
    <source>
        <dbReference type="Pfam" id="PF13280"/>
    </source>
</evidence>
<dbReference type="InterPro" id="IPR051534">
    <property type="entry name" value="CBASS_pafABC_assoc_protein"/>
</dbReference>
<dbReference type="RefSeq" id="WP_089543160.1">
    <property type="nucleotide sequence ID" value="NZ_NMPZ01000004.1"/>
</dbReference>
<proteinExistence type="predicted"/>
<dbReference type="PROSITE" id="PS52050">
    <property type="entry name" value="WYL"/>
    <property type="match status" value="1"/>
</dbReference>
<reference evidence="3 4" key="1">
    <citation type="submission" date="2017-07" db="EMBL/GenBank/DDBJ databases">
        <title>Draft genome sequence of Prevotella copri isolated from the gut of healthy adult Indian.</title>
        <authorList>
            <person name="Das B."/>
            <person name="Bag S."/>
            <person name="Ghosh T.S."/>
        </authorList>
    </citation>
    <scope>NUCLEOTIDE SEQUENCE [LARGE SCALE GENOMIC DNA]</scope>
    <source>
        <strain evidence="3 4">Indica</strain>
    </source>
</reference>
<gene>
    <name evidence="3" type="ORF">CFT61_03875</name>
</gene>